<comment type="caution">
    <text evidence="2">The sequence shown here is derived from an EMBL/GenBank/DDBJ whole genome shotgun (WGS) entry which is preliminary data.</text>
</comment>
<keyword evidence="3" id="KW-1185">Reference proteome</keyword>
<dbReference type="Pfam" id="PF13414">
    <property type="entry name" value="TPR_11"/>
    <property type="match status" value="2"/>
</dbReference>
<dbReference type="SUPFAM" id="SSF52467">
    <property type="entry name" value="DHS-like NAD/FAD-binding domain"/>
    <property type="match status" value="1"/>
</dbReference>
<feature type="repeat" description="TPR" evidence="1">
    <location>
        <begin position="417"/>
        <end position="450"/>
    </location>
</feature>
<dbReference type="Proteomes" id="UP001260959">
    <property type="component" value="Unassembled WGS sequence"/>
</dbReference>
<dbReference type="SMART" id="SM00028">
    <property type="entry name" value="TPR"/>
    <property type="match status" value="5"/>
</dbReference>
<evidence type="ECO:0000256" key="1">
    <source>
        <dbReference type="PROSITE-ProRule" id="PRU00339"/>
    </source>
</evidence>
<dbReference type="InterPro" id="IPR053277">
    <property type="entry name" value="Endomembrane_traffic_mod"/>
</dbReference>
<evidence type="ECO:0000313" key="2">
    <source>
        <dbReference type="EMBL" id="MDR4955141.1"/>
    </source>
</evidence>
<dbReference type="PANTHER" id="PTHR45005">
    <property type="match status" value="1"/>
</dbReference>
<dbReference type="Gene3D" id="3.40.50.1220">
    <property type="entry name" value="TPP-binding domain"/>
    <property type="match status" value="1"/>
</dbReference>
<dbReference type="EMBL" id="JAVIXS010000021">
    <property type="protein sequence ID" value="MDR4955141.1"/>
    <property type="molecule type" value="Genomic_DNA"/>
</dbReference>
<protein>
    <submittedName>
        <fullName evidence="2">Tetratricopeptide repeat protein</fullName>
    </submittedName>
</protein>
<reference evidence="2 3" key="1">
    <citation type="submission" date="2023-08" db="EMBL/GenBank/DDBJ databases">
        <authorList>
            <person name="Maltman C."/>
        </authorList>
    </citation>
    <scope>NUCLEOTIDE SEQUENCE [LARGE SCALE GENOMIC DNA]</scope>
    <source>
        <strain evidence="2 3">ES2</strain>
    </source>
</reference>
<dbReference type="InterPro" id="IPR019734">
    <property type="entry name" value="TPR_rpt"/>
</dbReference>
<keyword evidence="1" id="KW-0802">TPR repeat</keyword>
<proteinExistence type="predicted"/>
<dbReference type="Gene3D" id="1.25.40.10">
    <property type="entry name" value="Tetratricopeptide repeat domain"/>
    <property type="match status" value="3"/>
</dbReference>
<dbReference type="InterPro" id="IPR029035">
    <property type="entry name" value="DHS-like_NAD/FAD-binding_dom"/>
</dbReference>
<name>A0ABU1EC09_9FLAO</name>
<evidence type="ECO:0000313" key="3">
    <source>
        <dbReference type="Proteomes" id="UP001260959"/>
    </source>
</evidence>
<dbReference type="NCBIfam" id="NF047558">
    <property type="entry name" value="TPR_END_plus"/>
    <property type="match status" value="1"/>
</dbReference>
<dbReference type="PROSITE" id="PS50005">
    <property type="entry name" value="TPR"/>
    <property type="match status" value="1"/>
</dbReference>
<dbReference type="PANTHER" id="PTHR45005:SF2">
    <property type="entry name" value="PROTEIN HLB1"/>
    <property type="match status" value="1"/>
</dbReference>
<accession>A0ABU1EC09</accession>
<organism evidence="2 3">
    <name type="scientific">Chryseobacterium metallicongregator</name>
    <dbReference type="NCBI Taxonomy" id="3073042"/>
    <lineage>
        <taxon>Bacteria</taxon>
        <taxon>Pseudomonadati</taxon>
        <taxon>Bacteroidota</taxon>
        <taxon>Flavobacteriia</taxon>
        <taxon>Flavobacteriales</taxon>
        <taxon>Weeksellaceae</taxon>
        <taxon>Chryseobacterium group</taxon>
        <taxon>Chryseobacterium</taxon>
    </lineage>
</organism>
<sequence length="676" mass="78177">MNKNTIEYLAYLLDEARNQEGKEKAIVFLGAGVSVSAGIPLTGTIVEDIKEKFGNNPIIKECINNKNDDYYSLMGALTADERRDLFHFYVTRDEVKLNLANIYLAQLLKLGYVDYIVTVNFDDLILKACTLFNFLPPVYDISNIKTITTTDIRKGSVIYLHGQYFGQWLLNNPDELKKVEDEVLQLFNAIKTRRTWIVVGYSGNDGIFEKIKSLGSFSSELFWIKNKFSEGDETVIEFIETPNINAHKIEGYYADSFFLKLHAELSKLNKNLEAPEIISRPFTFVKSVLQSINEIKEDDELNDNVKKMVISCNERIDKAIAEYEDEETEENLKQRILDAILKEDFSEEMALSFENEAKQKNYKNVSELSSYYNDWGVYLLRLARQQNDEGLFKESIEKYKKASELNPKDVYVYNNWGNALLGLAGKRNDEGLFKESIEKYKKASRLDPKNSSVFYNWGNVLFGLSNNNNDEILLKESIEKYKKASELDPKNSSIFNIWGMALQNLARNENNEILFTESIERFKKASELDSKNASIFYNWGVGLSGLAKLKNSEDLFRESLEKYKKSSELDPKNPRTFYNWGYSLIRLGQLLSDDKYLRKALEITQKGYELGGNPYNMSCIYALLNDKENALKYLKETLDSNFITLEEIYKDDDWNIFKSDNDFLNLINQYKIKHKP</sequence>
<gene>
    <name evidence="2" type="ORF">REB14_23400</name>
</gene>
<dbReference type="SUPFAM" id="SSF48452">
    <property type="entry name" value="TPR-like"/>
    <property type="match status" value="1"/>
</dbReference>
<dbReference type="InterPro" id="IPR011990">
    <property type="entry name" value="TPR-like_helical_dom_sf"/>
</dbReference>
<dbReference type="RefSeq" id="WP_309523429.1">
    <property type="nucleotide sequence ID" value="NZ_JAVIXS010000021.1"/>
</dbReference>